<dbReference type="AlphaFoldDB" id="A0A561TIW4"/>
<gene>
    <name evidence="3" type="ORF">FHX78_114037</name>
</gene>
<dbReference type="Proteomes" id="UP000316603">
    <property type="component" value="Unassembled WGS sequence"/>
</dbReference>
<evidence type="ECO:0000256" key="2">
    <source>
        <dbReference type="SAM" id="MobiDB-lite"/>
    </source>
</evidence>
<reference evidence="3 4" key="1">
    <citation type="submission" date="2019-06" db="EMBL/GenBank/DDBJ databases">
        <title>Sequencing the genomes of 1000 actinobacteria strains.</title>
        <authorList>
            <person name="Klenk H.-P."/>
        </authorList>
    </citation>
    <scope>NUCLEOTIDE SEQUENCE [LARGE SCALE GENOMIC DNA]</scope>
    <source>
        <strain evidence="3 4">DSM 41695</strain>
    </source>
</reference>
<comment type="caution">
    <text evidence="3">The sequence shown here is derived from an EMBL/GenBank/DDBJ whole genome shotgun (WGS) entry which is preliminary data.</text>
</comment>
<evidence type="ECO:0000313" key="4">
    <source>
        <dbReference type="Proteomes" id="UP000316603"/>
    </source>
</evidence>
<proteinExistence type="predicted"/>
<organism evidence="3 4">
    <name type="scientific">Streptomyces capillispiralis</name>
    <dbReference type="NCBI Taxonomy" id="68182"/>
    <lineage>
        <taxon>Bacteria</taxon>
        <taxon>Bacillati</taxon>
        <taxon>Actinomycetota</taxon>
        <taxon>Actinomycetes</taxon>
        <taxon>Kitasatosporales</taxon>
        <taxon>Streptomycetaceae</taxon>
        <taxon>Streptomyces</taxon>
    </lineage>
</organism>
<name>A0A561TIW4_9ACTN</name>
<evidence type="ECO:0000313" key="3">
    <source>
        <dbReference type="EMBL" id="TWF87041.1"/>
    </source>
</evidence>
<dbReference type="EMBL" id="VIWV01000001">
    <property type="protein sequence ID" value="TWF87041.1"/>
    <property type="molecule type" value="Genomic_DNA"/>
</dbReference>
<feature type="coiled-coil region" evidence="1">
    <location>
        <begin position="289"/>
        <end position="316"/>
    </location>
</feature>
<feature type="region of interest" description="Disordered" evidence="2">
    <location>
        <begin position="126"/>
        <end position="170"/>
    </location>
</feature>
<sequence>MGEFDSMAKNPARTYSGATAAIIAVLALAGCSTSSGGASDTAAKTAGDPAANDTSGISLPIDAYMFSIPQAEELNRAQAMLADTCMKKYGFDYEVPTGTKAPPGDPYANGRRYGVVKPELARKYGYHMPPNPDAPAQNAAGGGLKSGPRANHNSDERLAMVGPPRDDPDQDFQNPELRKIGVIPDGGCIGQAGRRLAQGKEYGRSRTAAEIRAKSYAESQNAPAVLKVFKEWSACMAGKGYTFNSPVDPPRSPVIKGDTAGAEEIQMAVADVACKESADVVKVWRDTEAAMQNKDIAAKQEQLNDARAARDQQLKAAAKIVAGG</sequence>
<keyword evidence="1" id="KW-0175">Coiled coil</keyword>
<keyword evidence="4" id="KW-1185">Reference proteome</keyword>
<evidence type="ECO:0000256" key="1">
    <source>
        <dbReference type="SAM" id="Coils"/>
    </source>
</evidence>
<accession>A0A561TIW4</accession>
<protein>
    <submittedName>
        <fullName evidence="3">Uncharacterized protein</fullName>
    </submittedName>
</protein>